<keyword evidence="5" id="KW-1185">Reference proteome</keyword>
<dbReference type="RefSeq" id="WP_053552190.1">
    <property type="nucleotide sequence ID" value="NZ_CP010802.1"/>
</dbReference>
<evidence type="ECO:0000256" key="1">
    <source>
        <dbReference type="ARBA" id="ARBA00022741"/>
    </source>
</evidence>
<dbReference type="NCBIfam" id="NF003819">
    <property type="entry name" value="PRK05412.1"/>
    <property type="match status" value="1"/>
</dbReference>
<dbReference type="Proteomes" id="UP000057158">
    <property type="component" value="Chromosome"/>
</dbReference>
<accession>A0A0M4DKY7</accession>
<dbReference type="Gene3D" id="3.30.70.860">
    <property type="match status" value="1"/>
</dbReference>
<dbReference type="PANTHER" id="PTHR30476:SF0">
    <property type="entry name" value="UPF0234 PROTEIN YAJQ"/>
    <property type="match status" value="1"/>
</dbReference>
<dbReference type="KEGG" id="des:DSOUD_3548"/>
<organism evidence="4 5">
    <name type="scientific">Desulfuromonas soudanensis</name>
    <dbReference type="NCBI Taxonomy" id="1603606"/>
    <lineage>
        <taxon>Bacteria</taxon>
        <taxon>Pseudomonadati</taxon>
        <taxon>Thermodesulfobacteriota</taxon>
        <taxon>Desulfuromonadia</taxon>
        <taxon>Desulfuromonadales</taxon>
        <taxon>Desulfuromonadaceae</taxon>
        <taxon>Desulfuromonas</taxon>
    </lineage>
</organism>
<dbReference type="InterPro" id="IPR035570">
    <property type="entry name" value="UPF0234_N"/>
</dbReference>
<evidence type="ECO:0000256" key="3">
    <source>
        <dbReference type="HAMAP-Rule" id="MF_00632"/>
    </source>
</evidence>
<dbReference type="PANTHER" id="PTHR30476">
    <property type="entry name" value="UPF0234 PROTEIN YAJQ"/>
    <property type="match status" value="1"/>
</dbReference>
<comment type="function">
    <text evidence="3">Nucleotide-binding protein.</text>
</comment>
<dbReference type="SUPFAM" id="SSF89963">
    <property type="entry name" value="YajQ-like"/>
    <property type="match status" value="2"/>
</dbReference>
<name>A0A0M4DKY7_9BACT</name>
<sequence length="161" mass="18102">MPSFDVVSKVDMQEVDNAVNQALKEIEQRFDFKGSHNEVTLEKDAIVLLGADDYKLQAVIDILKGKLVRRNVSPKCLDFGKKEPASGGAVRQRVTIVQGIPTEKAKEIIKLIKEAKLKVQAQIMEEQVRVTSKNIDDLQDVIQLLKGKDLDVELQFVNMRS</sequence>
<dbReference type="InterPro" id="IPR007551">
    <property type="entry name" value="YajQ/Smlt4090-like"/>
</dbReference>
<dbReference type="GO" id="GO:0000166">
    <property type="term" value="F:nucleotide binding"/>
    <property type="evidence" value="ECO:0007669"/>
    <property type="project" value="UniProtKB-UniRule"/>
</dbReference>
<dbReference type="Gene3D" id="3.30.70.990">
    <property type="entry name" value="YajQ-like, domain 2"/>
    <property type="match status" value="1"/>
</dbReference>
<dbReference type="OrthoDB" id="9801447at2"/>
<dbReference type="InterPro" id="IPR035571">
    <property type="entry name" value="UPF0234-like_C"/>
</dbReference>
<keyword evidence="1 3" id="KW-0547">Nucleotide-binding</keyword>
<dbReference type="AlphaFoldDB" id="A0A0M4DKY7"/>
<dbReference type="PATRIC" id="fig|1603606.3.peg.3823"/>
<proteinExistence type="inferred from homology"/>
<protein>
    <recommendedName>
        <fullName evidence="3">Nucleotide-binding protein DSOUD_3548</fullName>
    </recommendedName>
</protein>
<evidence type="ECO:0000256" key="2">
    <source>
        <dbReference type="ARBA" id="ARBA00093450"/>
    </source>
</evidence>
<dbReference type="CDD" id="cd11740">
    <property type="entry name" value="YajQ_like"/>
    <property type="match status" value="1"/>
</dbReference>
<dbReference type="EMBL" id="CP010802">
    <property type="protein sequence ID" value="ALC18262.1"/>
    <property type="molecule type" value="Genomic_DNA"/>
</dbReference>
<reference evidence="4 5" key="1">
    <citation type="submission" date="2015-07" db="EMBL/GenBank/DDBJ databases">
        <title>Isolation and Genomic Characterization of a Novel Halophilic Metal-Reducing Deltaproteobacterium from the Deep Subsurface.</title>
        <authorList>
            <person name="Badalamenti J.P."/>
            <person name="Summers Z.M."/>
            <person name="Gralnick J.A."/>
            <person name="Bond D.R."/>
        </authorList>
    </citation>
    <scope>NUCLEOTIDE SEQUENCE [LARGE SCALE GENOMIC DNA]</scope>
    <source>
        <strain evidence="4 5">WTL</strain>
    </source>
</reference>
<dbReference type="HAMAP" id="MF_00632">
    <property type="entry name" value="UPF0234"/>
    <property type="match status" value="1"/>
</dbReference>
<comment type="similarity">
    <text evidence="2 3">Belongs to the YajQ family.</text>
</comment>
<evidence type="ECO:0000313" key="5">
    <source>
        <dbReference type="Proteomes" id="UP000057158"/>
    </source>
</evidence>
<dbReference type="InterPro" id="IPR036183">
    <property type="entry name" value="YajQ-like_sf"/>
</dbReference>
<evidence type="ECO:0000313" key="4">
    <source>
        <dbReference type="EMBL" id="ALC18262.1"/>
    </source>
</evidence>
<gene>
    <name evidence="4" type="primary">yajQ</name>
    <name evidence="4" type="ORF">DSOUD_3548</name>
</gene>
<dbReference type="GO" id="GO:0005829">
    <property type="term" value="C:cytosol"/>
    <property type="evidence" value="ECO:0007669"/>
    <property type="project" value="TreeGrafter"/>
</dbReference>
<dbReference type="Pfam" id="PF04461">
    <property type="entry name" value="YajQ"/>
    <property type="match status" value="1"/>
</dbReference>
<dbReference type="STRING" id="1603606.DSOUD_3548"/>